<evidence type="ECO:0000313" key="3">
    <source>
        <dbReference type="Proteomes" id="UP000801492"/>
    </source>
</evidence>
<dbReference type="AlphaFoldDB" id="A0A8K0CIL0"/>
<reference evidence="2" key="1">
    <citation type="submission" date="2019-08" db="EMBL/GenBank/DDBJ databases">
        <title>The genome of the North American firefly Photinus pyralis.</title>
        <authorList>
            <consortium name="Photinus pyralis genome working group"/>
            <person name="Fallon T.R."/>
            <person name="Sander Lower S.E."/>
            <person name="Weng J.-K."/>
        </authorList>
    </citation>
    <scope>NUCLEOTIDE SEQUENCE</scope>
    <source>
        <strain evidence="2">TRF0915ILg1</strain>
        <tissue evidence="2">Whole body</tissue>
    </source>
</reference>
<dbReference type="InterPro" id="IPR036691">
    <property type="entry name" value="Endo/exonu/phosph_ase_sf"/>
</dbReference>
<dbReference type="Proteomes" id="UP000801492">
    <property type="component" value="Unassembled WGS sequence"/>
</dbReference>
<dbReference type="SUPFAM" id="SSF56219">
    <property type="entry name" value="DNase I-like"/>
    <property type="match status" value="1"/>
</dbReference>
<keyword evidence="3" id="KW-1185">Reference proteome</keyword>
<gene>
    <name evidence="2" type="ORF">ILUMI_18274</name>
</gene>
<dbReference type="InterPro" id="IPR005135">
    <property type="entry name" value="Endo/exonuclease/phosphatase"/>
</dbReference>
<sequence length="100" mass="11311">MGLTIGENQINIFTIYRPAPNDELLPFLDELQTVLNMVSESKLIVGDFNCRSVLWFDCTADAFAPHLEEFVLNNELAIFSEDNSPPTFRTEYGNGHIDLT</sequence>
<proteinExistence type="predicted"/>
<evidence type="ECO:0000259" key="1">
    <source>
        <dbReference type="Pfam" id="PF14529"/>
    </source>
</evidence>
<evidence type="ECO:0000313" key="2">
    <source>
        <dbReference type="EMBL" id="KAF2887900.1"/>
    </source>
</evidence>
<comment type="caution">
    <text evidence="2">The sequence shown here is derived from an EMBL/GenBank/DDBJ whole genome shotgun (WGS) entry which is preliminary data.</text>
</comment>
<organism evidence="2 3">
    <name type="scientific">Ignelater luminosus</name>
    <name type="common">Cucubano</name>
    <name type="synonym">Pyrophorus luminosus</name>
    <dbReference type="NCBI Taxonomy" id="2038154"/>
    <lineage>
        <taxon>Eukaryota</taxon>
        <taxon>Metazoa</taxon>
        <taxon>Ecdysozoa</taxon>
        <taxon>Arthropoda</taxon>
        <taxon>Hexapoda</taxon>
        <taxon>Insecta</taxon>
        <taxon>Pterygota</taxon>
        <taxon>Neoptera</taxon>
        <taxon>Endopterygota</taxon>
        <taxon>Coleoptera</taxon>
        <taxon>Polyphaga</taxon>
        <taxon>Elateriformia</taxon>
        <taxon>Elateroidea</taxon>
        <taxon>Elateridae</taxon>
        <taxon>Agrypninae</taxon>
        <taxon>Pyrophorini</taxon>
        <taxon>Ignelater</taxon>
    </lineage>
</organism>
<dbReference type="Gene3D" id="3.60.10.10">
    <property type="entry name" value="Endonuclease/exonuclease/phosphatase"/>
    <property type="match status" value="1"/>
</dbReference>
<dbReference type="Pfam" id="PF14529">
    <property type="entry name" value="Exo_endo_phos_2"/>
    <property type="match status" value="1"/>
</dbReference>
<feature type="domain" description="Endonuclease/exonuclease/phosphatase" evidence="1">
    <location>
        <begin position="10"/>
        <end position="100"/>
    </location>
</feature>
<name>A0A8K0CIL0_IGNLU</name>
<dbReference type="EMBL" id="VTPC01081189">
    <property type="protein sequence ID" value="KAF2887900.1"/>
    <property type="molecule type" value="Genomic_DNA"/>
</dbReference>
<protein>
    <recommendedName>
        <fullName evidence="1">Endonuclease/exonuclease/phosphatase domain-containing protein</fullName>
    </recommendedName>
</protein>
<dbReference type="GO" id="GO:0003824">
    <property type="term" value="F:catalytic activity"/>
    <property type="evidence" value="ECO:0007669"/>
    <property type="project" value="InterPro"/>
</dbReference>
<accession>A0A8K0CIL0</accession>